<evidence type="ECO:0000313" key="9">
    <source>
        <dbReference type="Proteomes" id="UP000598146"/>
    </source>
</evidence>
<organism evidence="8 9">
    <name type="scientific">Actinoplanes aureus</name>
    <dbReference type="NCBI Taxonomy" id="2792083"/>
    <lineage>
        <taxon>Bacteria</taxon>
        <taxon>Bacillati</taxon>
        <taxon>Actinomycetota</taxon>
        <taxon>Actinomycetes</taxon>
        <taxon>Micromonosporales</taxon>
        <taxon>Micromonosporaceae</taxon>
        <taxon>Actinoplanes</taxon>
    </lineage>
</organism>
<dbReference type="GO" id="GO:0005886">
    <property type="term" value="C:plasma membrane"/>
    <property type="evidence" value="ECO:0007669"/>
    <property type="project" value="UniProtKB-SubCell"/>
</dbReference>
<comment type="caution">
    <text evidence="8">The sequence shown here is derived from an EMBL/GenBank/DDBJ whole genome shotgun (WGS) entry which is preliminary data.</text>
</comment>
<dbReference type="PANTHER" id="PTHR36115">
    <property type="entry name" value="PROLINE-RICH ANTIGEN HOMOLOG-RELATED"/>
    <property type="match status" value="1"/>
</dbReference>
<dbReference type="Proteomes" id="UP000598146">
    <property type="component" value="Unassembled WGS sequence"/>
</dbReference>
<evidence type="ECO:0000256" key="6">
    <source>
        <dbReference type="SAM" id="Phobius"/>
    </source>
</evidence>
<evidence type="ECO:0000256" key="1">
    <source>
        <dbReference type="ARBA" id="ARBA00004651"/>
    </source>
</evidence>
<proteinExistence type="predicted"/>
<feature type="transmembrane region" description="Helical" evidence="6">
    <location>
        <begin position="128"/>
        <end position="148"/>
    </location>
</feature>
<evidence type="ECO:0000256" key="5">
    <source>
        <dbReference type="ARBA" id="ARBA00023136"/>
    </source>
</evidence>
<protein>
    <submittedName>
        <fullName evidence="8">RDD family protein</fullName>
    </submittedName>
</protein>
<evidence type="ECO:0000313" key="8">
    <source>
        <dbReference type="EMBL" id="MBG0568091.1"/>
    </source>
</evidence>
<feature type="transmembrane region" description="Helical" evidence="6">
    <location>
        <begin position="64"/>
        <end position="82"/>
    </location>
</feature>
<dbReference type="InterPro" id="IPR051791">
    <property type="entry name" value="Pra-immunoreactive"/>
</dbReference>
<feature type="domain" description="RDD" evidence="7">
    <location>
        <begin position="58"/>
        <end position="161"/>
    </location>
</feature>
<name>A0A931CKI1_9ACTN</name>
<keyword evidence="4 6" id="KW-1133">Transmembrane helix</keyword>
<gene>
    <name evidence="8" type="ORF">I4J89_42340</name>
</gene>
<keyword evidence="2" id="KW-1003">Cell membrane</keyword>
<keyword evidence="3 6" id="KW-0812">Transmembrane</keyword>
<feature type="transmembrane region" description="Helical" evidence="6">
    <location>
        <begin position="88"/>
        <end position="107"/>
    </location>
</feature>
<evidence type="ECO:0000256" key="2">
    <source>
        <dbReference type="ARBA" id="ARBA00022475"/>
    </source>
</evidence>
<keyword evidence="5 6" id="KW-0472">Membrane</keyword>
<sequence>MGAGLPRRIPIVSVVLRHALGTHRESASRPTGPYRVRSADVAASANESPLVPARLEPAGFGPRLAALMIDWLLCLLIASLYASPFEKAWPAVLVLVVANTFFIGLFGQTPGMRLLRIRCAAYPGGGPLGLVRGLIRAVLLGLFIPAMIMDSQGRGVHDRVAHSIVATLPRG</sequence>
<dbReference type="EMBL" id="JADQTO010000034">
    <property type="protein sequence ID" value="MBG0568091.1"/>
    <property type="molecule type" value="Genomic_DNA"/>
</dbReference>
<keyword evidence="9" id="KW-1185">Reference proteome</keyword>
<dbReference type="InterPro" id="IPR010432">
    <property type="entry name" value="RDD"/>
</dbReference>
<evidence type="ECO:0000256" key="4">
    <source>
        <dbReference type="ARBA" id="ARBA00022989"/>
    </source>
</evidence>
<dbReference type="Pfam" id="PF06271">
    <property type="entry name" value="RDD"/>
    <property type="match status" value="1"/>
</dbReference>
<dbReference type="AlphaFoldDB" id="A0A931CKI1"/>
<dbReference type="PANTHER" id="PTHR36115:SF6">
    <property type="entry name" value="PROLINE-RICH ANTIGEN HOMOLOG"/>
    <property type="match status" value="1"/>
</dbReference>
<comment type="subcellular location">
    <subcellularLocation>
        <location evidence="1">Cell membrane</location>
        <topology evidence="1">Multi-pass membrane protein</topology>
    </subcellularLocation>
</comment>
<accession>A0A931CKI1</accession>
<evidence type="ECO:0000256" key="3">
    <source>
        <dbReference type="ARBA" id="ARBA00022692"/>
    </source>
</evidence>
<reference evidence="8" key="1">
    <citation type="submission" date="2020-11" db="EMBL/GenBank/DDBJ databases">
        <title>Isolation and identification of active actinomycetes.</title>
        <authorList>
            <person name="Sun X."/>
        </authorList>
    </citation>
    <scope>NUCLEOTIDE SEQUENCE</scope>
    <source>
        <strain evidence="8">NEAU-A11</strain>
    </source>
</reference>
<evidence type="ECO:0000259" key="7">
    <source>
        <dbReference type="Pfam" id="PF06271"/>
    </source>
</evidence>